<name>A0ABU9K4W2_9BACI</name>
<evidence type="ECO:0000256" key="1">
    <source>
        <dbReference type="SAM" id="Coils"/>
    </source>
</evidence>
<reference evidence="2 3" key="1">
    <citation type="submission" date="2024-03" db="EMBL/GenBank/DDBJ databases">
        <title>Bacilli Hybrid Assemblies.</title>
        <authorList>
            <person name="Kovac J."/>
        </authorList>
    </citation>
    <scope>NUCLEOTIDE SEQUENCE [LARGE SCALE GENOMIC DNA]</scope>
    <source>
        <strain evidence="2 3">FSL M8-0022</strain>
    </source>
</reference>
<dbReference type="Pfam" id="PF06319">
    <property type="entry name" value="MmcB-like"/>
    <property type="match status" value="1"/>
</dbReference>
<evidence type="ECO:0000313" key="3">
    <source>
        <dbReference type="Proteomes" id="UP001459714"/>
    </source>
</evidence>
<proteinExistence type="predicted"/>
<protein>
    <submittedName>
        <fullName evidence="2">MmcB family DNA repair protein</fullName>
    </submittedName>
</protein>
<dbReference type="Proteomes" id="UP001459714">
    <property type="component" value="Unassembled WGS sequence"/>
</dbReference>
<comment type="caution">
    <text evidence="2">The sequence shown here is derived from an EMBL/GenBank/DDBJ whole genome shotgun (WGS) entry which is preliminary data.</text>
</comment>
<feature type="coiled-coil region" evidence="1">
    <location>
        <begin position="249"/>
        <end position="276"/>
    </location>
</feature>
<accession>A0ABU9K4W2</accession>
<organism evidence="2 3">
    <name type="scientific">Caldifermentibacillus hisashii</name>
    <dbReference type="NCBI Taxonomy" id="996558"/>
    <lineage>
        <taxon>Bacteria</taxon>
        <taxon>Bacillati</taxon>
        <taxon>Bacillota</taxon>
        <taxon>Bacilli</taxon>
        <taxon>Bacillales</taxon>
        <taxon>Bacillaceae</taxon>
        <taxon>Caldifermentibacillus</taxon>
    </lineage>
</organism>
<keyword evidence="3" id="KW-1185">Reference proteome</keyword>
<evidence type="ECO:0000313" key="2">
    <source>
        <dbReference type="EMBL" id="MEL3959599.1"/>
    </source>
</evidence>
<feature type="coiled-coil region" evidence="1">
    <location>
        <begin position="74"/>
        <end position="125"/>
    </location>
</feature>
<dbReference type="EMBL" id="JBBYAK010000003">
    <property type="protein sequence ID" value="MEL3959599.1"/>
    <property type="molecule type" value="Genomic_DNA"/>
</dbReference>
<dbReference type="InterPro" id="IPR009394">
    <property type="entry name" value="MmcB-like"/>
</dbReference>
<sequence length="432" mass="51496">MGAYDQAKRLSRYYHYLEEAKHHLSNQSVIKMKELGLKSLALSSLFKEKDWEGLTEILAILNENTKRDDIPLFIQALQEKRKRLSNVQDEVTRQTEVLDERLKELEKMEMETNELIKQIEQQNEFLKQYPRNVQEFLIKHLGYAKFILKLNLDSKTEYKLVLARRIDSAWQKNLKKKGIIQYDAFHYLWFILDLDRFVEEYEKRINRKNPLPTEWNYEKEKNRNSKYIIPENAEYRLPTGLSVDLLSNLTDIKQRKRLLEKEREEIQKKIKQLKKKSPQSFMEAVEVSNLLSTHEIKRHGELQDKALKWLYSKDYIVASEIILPNGKRADVIGYNQDGHIIIVEVKVSKSDYMRDEKWRTYLNYCDEFYFLLDFEDDKVIADFRNEGTGLLTEIKKTLAVTLPDIKIHRATERDTVIYSIGKFLSKKYVFGY</sequence>
<dbReference type="RefSeq" id="WP_342021194.1">
    <property type="nucleotide sequence ID" value="NZ_JBBYAK010000003.1"/>
</dbReference>
<keyword evidence="1" id="KW-0175">Coiled coil</keyword>
<gene>
    <name evidence="2" type="ORF">NST17_20820</name>
</gene>